<feature type="compositionally biased region" description="Polar residues" evidence="1">
    <location>
        <begin position="265"/>
        <end position="274"/>
    </location>
</feature>
<feature type="non-terminal residue" evidence="2">
    <location>
        <position position="504"/>
    </location>
</feature>
<keyword evidence="3" id="KW-1185">Reference proteome</keyword>
<evidence type="ECO:0000313" key="2">
    <source>
        <dbReference type="EMBL" id="KAG5635213.1"/>
    </source>
</evidence>
<feature type="compositionally biased region" description="Basic residues" evidence="1">
    <location>
        <begin position="234"/>
        <end position="243"/>
    </location>
</feature>
<gene>
    <name evidence="2" type="ORF">H0H81_012029</name>
</gene>
<evidence type="ECO:0000313" key="3">
    <source>
        <dbReference type="Proteomes" id="UP000717328"/>
    </source>
</evidence>
<dbReference type="AlphaFoldDB" id="A0A9P7FNK4"/>
<organism evidence="2 3">
    <name type="scientific">Sphagnurus paluster</name>
    <dbReference type="NCBI Taxonomy" id="117069"/>
    <lineage>
        <taxon>Eukaryota</taxon>
        <taxon>Fungi</taxon>
        <taxon>Dikarya</taxon>
        <taxon>Basidiomycota</taxon>
        <taxon>Agaricomycotina</taxon>
        <taxon>Agaricomycetes</taxon>
        <taxon>Agaricomycetidae</taxon>
        <taxon>Agaricales</taxon>
        <taxon>Tricholomatineae</taxon>
        <taxon>Lyophyllaceae</taxon>
        <taxon>Sphagnurus</taxon>
    </lineage>
</organism>
<comment type="caution">
    <text evidence="2">The sequence shown here is derived from an EMBL/GenBank/DDBJ whole genome shotgun (WGS) entry which is preliminary data.</text>
</comment>
<proteinExistence type="predicted"/>
<feature type="compositionally biased region" description="Polar residues" evidence="1">
    <location>
        <begin position="210"/>
        <end position="223"/>
    </location>
</feature>
<reference evidence="2" key="1">
    <citation type="submission" date="2021-02" db="EMBL/GenBank/DDBJ databases">
        <authorList>
            <person name="Nieuwenhuis M."/>
            <person name="Van De Peppel L.J.J."/>
        </authorList>
    </citation>
    <scope>NUCLEOTIDE SEQUENCE</scope>
    <source>
        <strain evidence="2">D49</strain>
    </source>
</reference>
<dbReference type="EMBL" id="JABCKI010006148">
    <property type="protein sequence ID" value="KAG5635213.1"/>
    <property type="molecule type" value="Genomic_DNA"/>
</dbReference>
<sequence length="504" mass="55096">AANSKRGRVASNDSSKLSDFATEEVDKNIDEGDSNRLASPTELGNYNGHTLSGDESSKLSDAPEDEDTNSTPPEMAVNSGPASTACQEGHEPIVAPQAQKFSNNGEKIDFENNCQVNEEASVAELLTSTMQTSGYSEQDGMNTVAGVDPTSHHGGPIAVPPAPDGLPAATTESQNNPSICDNRAVPETLKGCTVKYPQQPQHQKTKGSPAATSGSHKNASTSNDKADPETIKGGKFKVPHQQKGKPNTADDPAPSMGTTAGIVISNGNLIQMPNSDLDWDSGEERKKGKDCSEAEDTTYDKMTDEEREELPGKIEEEIVNYLKKDSKEVPSKYRRLLRKHYFLVPSAATISPCLSVHLLSTERKNFCCLFHENARSGKSSNWVDKTKINPRTQVPQYGDCDCPTANILWDFLLWKVGPRPAVPIAGDVFDKKGWDKTYWRHAITKTKANTWLNLDDRFIGEKKVTDDGCLPSLEEYEKLMLGRSIPKLLNRYNELGGVVEDILK</sequence>
<evidence type="ECO:0000256" key="1">
    <source>
        <dbReference type="SAM" id="MobiDB-lite"/>
    </source>
</evidence>
<dbReference type="Proteomes" id="UP000717328">
    <property type="component" value="Unassembled WGS sequence"/>
</dbReference>
<accession>A0A9P7FNK4</accession>
<feature type="compositionally biased region" description="Polar residues" evidence="1">
    <location>
        <begin position="36"/>
        <end position="54"/>
    </location>
</feature>
<protein>
    <submittedName>
        <fullName evidence="2">Uncharacterized protein</fullName>
    </submittedName>
</protein>
<feature type="compositionally biased region" description="Basic and acidic residues" evidence="1">
    <location>
        <begin position="24"/>
        <end position="34"/>
    </location>
</feature>
<feature type="region of interest" description="Disordered" evidence="1">
    <location>
        <begin position="1"/>
        <end position="106"/>
    </location>
</feature>
<feature type="compositionally biased region" description="Polar residues" evidence="1">
    <location>
        <begin position="128"/>
        <end position="141"/>
    </location>
</feature>
<feature type="compositionally biased region" description="Basic and acidic residues" evidence="1">
    <location>
        <begin position="282"/>
        <end position="308"/>
    </location>
</feature>
<name>A0A9P7FNK4_9AGAR</name>
<feature type="compositionally biased region" description="Polar residues" evidence="1">
    <location>
        <begin position="170"/>
        <end position="179"/>
    </location>
</feature>
<feature type="region of interest" description="Disordered" evidence="1">
    <location>
        <begin position="128"/>
        <end position="308"/>
    </location>
</feature>
<reference evidence="2" key="2">
    <citation type="submission" date="2021-10" db="EMBL/GenBank/DDBJ databases">
        <title>Phylogenomics reveals ancestral predisposition of the termite-cultivated fungus Termitomyces towards a domesticated lifestyle.</title>
        <authorList>
            <person name="Auxier B."/>
            <person name="Grum-Grzhimaylo A."/>
            <person name="Cardenas M.E."/>
            <person name="Lodge J.D."/>
            <person name="Laessoe T."/>
            <person name="Pedersen O."/>
            <person name="Smith M.E."/>
            <person name="Kuyper T.W."/>
            <person name="Franco-Molano E.A."/>
            <person name="Baroni T.J."/>
            <person name="Aanen D.K."/>
        </authorList>
    </citation>
    <scope>NUCLEOTIDE SEQUENCE</scope>
    <source>
        <strain evidence="2">D49</strain>
    </source>
</reference>